<evidence type="ECO:0000256" key="1">
    <source>
        <dbReference type="SAM" id="MobiDB-lite"/>
    </source>
</evidence>
<name>A0ABP9XR92_9FUNG</name>
<reference evidence="2 3" key="1">
    <citation type="submission" date="2024-04" db="EMBL/GenBank/DDBJ databases">
        <title>genome sequences of Mucor flavus KT1a and Helicostylum pulchrum KT1b strains isolation_sourced from the surface of a dry-aged beef.</title>
        <authorList>
            <person name="Toyotome T."/>
            <person name="Hosono M."/>
            <person name="Torimaru M."/>
            <person name="Fukuda K."/>
            <person name="Mikami N."/>
        </authorList>
    </citation>
    <scope>NUCLEOTIDE SEQUENCE [LARGE SCALE GENOMIC DNA]</scope>
    <source>
        <strain evidence="2 3">KT1b</strain>
    </source>
</reference>
<comment type="caution">
    <text evidence="2">The sequence shown here is derived from an EMBL/GenBank/DDBJ whole genome shotgun (WGS) entry which is preliminary data.</text>
</comment>
<evidence type="ECO:0000313" key="3">
    <source>
        <dbReference type="Proteomes" id="UP001476247"/>
    </source>
</evidence>
<keyword evidence="3" id="KW-1185">Reference proteome</keyword>
<accession>A0ABP9XR92</accession>
<sequence length="203" mass="24371">MKDTIIELKSESRENTVLHFPPNQHLDAIKAAIIKQCIQKKKKREAPNHNDHIGGLPSPPVEDKKVTPEPEEVAMEILPTSNEIREKIKRLTDEKHRLFQMLKQLMLQEEQNKKRQQLQLQQQKQLQQQQQMQQQQMQQQQQQNNIQQQNNNIQQHHQKKKSRWAPISSCDHLSYFYPRPRYQPYSNQPQRNHYPLPRPPYSR</sequence>
<protein>
    <submittedName>
        <fullName evidence="2">Uncharacterized protein</fullName>
    </submittedName>
</protein>
<organism evidence="2 3">
    <name type="scientific">Helicostylum pulchrum</name>
    <dbReference type="NCBI Taxonomy" id="562976"/>
    <lineage>
        <taxon>Eukaryota</taxon>
        <taxon>Fungi</taxon>
        <taxon>Fungi incertae sedis</taxon>
        <taxon>Mucoromycota</taxon>
        <taxon>Mucoromycotina</taxon>
        <taxon>Mucoromycetes</taxon>
        <taxon>Mucorales</taxon>
        <taxon>Mucorineae</taxon>
        <taxon>Mucoraceae</taxon>
        <taxon>Helicostylum</taxon>
    </lineage>
</organism>
<feature type="compositionally biased region" description="Low complexity" evidence="1">
    <location>
        <begin position="141"/>
        <end position="155"/>
    </location>
</feature>
<feature type="region of interest" description="Disordered" evidence="1">
    <location>
        <begin position="40"/>
        <end position="70"/>
    </location>
</feature>
<gene>
    <name evidence="2" type="ORF">HPULCUR_002700</name>
</gene>
<feature type="region of interest" description="Disordered" evidence="1">
    <location>
        <begin position="141"/>
        <end position="203"/>
    </location>
</feature>
<dbReference type="Proteomes" id="UP001476247">
    <property type="component" value="Unassembled WGS sequence"/>
</dbReference>
<proteinExistence type="predicted"/>
<dbReference type="EMBL" id="BAABUJ010000007">
    <property type="protein sequence ID" value="GAA5797319.1"/>
    <property type="molecule type" value="Genomic_DNA"/>
</dbReference>
<evidence type="ECO:0000313" key="2">
    <source>
        <dbReference type="EMBL" id="GAA5797319.1"/>
    </source>
</evidence>